<evidence type="ECO:0000313" key="2">
    <source>
        <dbReference type="Proteomes" id="UP000319783"/>
    </source>
</evidence>
<dbReference type="Proteomes" id="UP000319783">
    <property type="component" value="Unassembled WGS sequence"/>
</dbReference>
<accession>A0A533QGD2</accession>
<name>A0A533QGD2_9BACT</name>
<reference evidence="1 2" key="1">
    <citation type="submission" date="2019-04" db="EMBL/GenBank/DDBJ databases">
        <title>Genome of a novel bacterium Candidatus Jettenia ecosi reconstructed from metagenome of an anammox bioreactor.</title>
        <authorList>
            <person name="Mardanov A.V."/>
            <person name="Beletsky A.V."/>
            <person name="Ravin N.V."/>
            <person name="Botchkova E.A."/>
            <person name="Litti Y.V."/>
            <person name="Nozhevnikova A.N."/>
        </authorList>
    </citation>
    <scope>NUCLEOTIDE SEQUENCE [LARGE SCALE GENOMIC DNA]</scope>
    <source>
        <strain evidence="1">J2</strain>
    </source>
</reference>
<comment type="caution">
    <text evidence="1">The sequence shown here is derived from an EMBL/GenBank/DDBJ whole genome shotgun (WGS) entry which is preliminary data.</text>
</comment>
<organism evidence="1 2">
    <name type="scientific">Candidatus Jettenia ecosi</name>
    <dbReference type="NCBI Taxonomy" id="2494326"/>
    <lineage>
        <taxon>Bacteria</taxon>
        <taxon>Pseudomonadati</taxon>
        <taxon>Planctomycetota</taxon>
        <taxon>Candidatus Brocadiia</taxon>
        <taxon>Candidatus Brocadiales</taxon>
        <taxon>Candidatus Brocadiaceae</taxon>
        <taxon>Candidatus Jettenia</taxon>
    </lineage>
</organism>
<proteinExistence type="predicted"/>
<evidence type="ECO:0000313" key="1">
    <source>
        <dbReference type="EMBL" id="TLD43684.1"/>
    </source>
</evidence>
<gene>
    <name evidence="1" type="ORF">JETT_0115</name>
</gene>
<sequence>MCDKKFSDDEEYYSALFDENNTFTRKDFCIACWDKDKQEYLFSFWKTKVPKKDKPAQRFISTEVLLDMFSRLEGSNEIHQRNLRYVLALYLIRKKLFKIRSFHKQNEEEYIILYYPKEDREFNVFNPDLKEEEIESITSEMSQLLNYPYLEQASDVK</sequence>
<dbReference type="AlphaFoldDB" id="A0A533QGD2"/>
<dbReference type="EMBL" id="SULG01000001">
    <property type="protein sequence ID" value="TLD43684.1"/>
    <property type="molecule type" value="Genomic_DNA"/>
</dbReference>
<protein>
    <submittedName>
        <fullName evidence="1">Uncharacterized protein</fullName>
    </submittedName>
</protein>